<feature type="region of interest" description="Disordered" evidence="2">
    <location>
        <begin position="134"/>
        <end position="163"/>
    </location>
</feature>
<dbReference type="SUPFAM" id="SSF47729">
    <property type="entry name" value="IHF-like DNA-binding proteins"/>
    <property type="match status" value="1"/>
</dbReference>
<dbReference type="InterPro" id="IPR010992">
    <property type="entry name" value="IHF-like_DNA-bd_dom_sf"/>
</dbReference>
<feature type="compositionally biased region" description="Acidic residues" evidence="2">
    <location>
        <begin position="154"/>
        <end position="163"/>
    </location>
</feature>
<dbReference type="GO" id="GO:0003677">
    <property type="term" value="F:DNA binding"/>
    <property type="evidence" value="ECO:0007669"/>
    <property type="project" value="UniProtKB-KW"/>
</dbReference>
<evidence type="ECO:0000256" key="1">
    <source>
        <dbReference type="ARBA" id="ARBA00023125"/>
    </source>
</evidence>
<gene>
    <name evidence="4" type="ORF">H9819_10440</name>
</gene>
<sequence>MAYFKKKQMKSNGKWYPVSVTIGRPVGTDTVAKKLADLSSLSVGDVLSVLKLLGGVMGDYMNNGRSVKLDGVGTFYYTANAEGQGVDSPDKVGAQQITGTRVRFIPETTRDSSNKVTTRSLVSSDIFWELLDDEIPAHTVPDGEDSGGGTTEPGGEEEGGSPL</sequence>
<dbReference type="InterPro" id="IPR005902">
    <property type="entry name" value="HU_DNA-bd_put"/>
</dbReference>
<keyword evidence="1 4" id="KW-0238">DNA-binding</keyword>
<dbReference type="EMBL" id="DXCK01000138">
    <property type="protein sequence ID" value="HIZ02645.1"/>
    <property type="molecule type" value="Genomic_DNA"/>
</dbReference>
<dbReference type="Proteomes" id="UP000824023">
    <property type="component" value="Unassembled WGS sequence"/>
</dbReference>
<proteinExistence type="predicted"/>
<dbReference type="Pfam" id="PF18291">
    <property type="entry name" value="HU-HIG"/>
    <property type="match status" value="1"/>
</dbReference>
<protein>
    <submittedName>
        <fullName evidence="4">DNA-binding protein</fullName>
    </submittedName>
</protein>
<dbReference type="NCBIfam" id="TIGR01201">
    <property type="entry name" value="HU_rel"/>
    <property type="match status" value="1"/>
</dbReference>
<evidence type="ECO:0000256" key="2">
    <source>
        <dbReference type="SAM" id="MobiDB-lite"/>
    </source>
</evidence>
<feature type="domain" description="HU" evidence="3">
    <location>
        <begin position="10"/>
        <end position="109"/>
    </location>
</feature>
<accession>A0A9D2CWU7</accession>
<reference evidence="4" key="1">
    <citation type="journal article" date="2021" name="PeerJ">
        <title>Extensive microbial diversity within the chicken gut microbiome revealed by metagenomics and culture.</title>
        <authorList>
            <person name="Gilroy R."/>
            <person name="Ravi A."/>
            <person name="Getino M."/>
            <person name="Pursley I."/>
            <person name="Horton D.L."/>
            <person name="Alikhan N.F."/>
            <person name="Baker D."/>
            <person name="Gharbi K."/>
            <person name="Hall N."/>
            <person name="Watson M."/>
            <person name="Adriaenssens E.M."/>
            <person name="Foster-Nyarko E."/>
            <person name="Jarju S."/>
            <person name="Secka A."/>
            <person name="Antonio M."/>
            <person name="Oren A."/>
            <person name="Chaudhuri R.R."/>
            <person name="La Ragione R."/>
            <person name="Hildebrand F."/>
            <person name="Pallen M.J."/>
        </authorList>
    </citation>
    <scope>NUCLEOTIDE SEQUENCE</scope>
    <source>
        <strain evidence="4">ChiHjej12B11-24981</strain>
    </source>
</reference>
<reference evidence="4" key="2">
    <citation type="submission" date="2021-04" db="EMBL/GenBank/DDBJ databases">
        <authorList>
            <person name="Gilroy R."/>
        </authorList>
    </citation>
    <scope>NUCLEOTIDE SEQUENCE</scope>
    <source>
        <strain evidence="4">ChiHjej12B11-24981</strain>
    </source>
</reference>
<name>A0A9D2CWU7_9BACE</name>
<dbReference type="InterPro" id="IPR041607">
    <property type="entry name" value="HU-HIG"/>
</dbReference>
<dbReference type="AlphaFoldDB" id="A0A9D2CWU7"/>
<evidence type="ECO:0000259" key="3">
    <source>
        <dbReference type="Pfam" id="PF18291"/>
    </source>
</evidence>
<organism evidence="4 5">
    <name type="scientific">Candidatus Bacteroides merdipullorum</name>
    <dbReference type="NCBI Taxonomy" id="2838474"/>
    <lineage>
        <taxon>Bacteria</taxon>
        <taxon>Pseudomonadati</taxon>
        <taxon>Bacteroidota</taxon>
        <taxon>Bacteroidia</taxon>
        <taxon>Bacteroidales</taxon>
        <taxon>Bacteroidaceae</taxon>
        <taxon>Bacteroides</taxon>
    </lineage>
</organism>
<evidence type="ECO:0000313" key="4">
    <source>
        <dbReference type="EMBL" id="HIZ02645.1"/>
    </source>
</evidence>
<comment type="caution">
    <text evidence="4">The sequence shown here is derived from an EMBL/GenBank/DDBJ whole genome shotgun (WGS) entry which is preliminary data.</text>
</comment>
<evidence type="ECO:0000313" key="5">
    <source>
        <dbReference type="Proteomes" id="UP000824023"/>
    </source>
</evidence>